<proteinExistence type="predicted"/>
<dbReference type="EMBL" id="LR590481">
    <property type="protein sequence ID" value="VTQ95852.1"/>
    <property type="molecule type" value="Genomic_DNA"/>
</dbReference>
<dbReference type="Gene3D" id="1.10.10.1150">
    <property type="entry name" value="Coenzyme PQQ synthesis protein D (PqqD)"/>
    <property type="match status" value="1"/>
</dbReference>
<dbReference type="AlphaFoldDB" id="A0A4U9RTX1"/>
<evidence type="ECO:0000313" key="1">
    <source>
        <dbReference type="EMBL" id="VTQ95852.1"/>
    </source>
</evidence>
<accession>A0A4U9RTX1</accession>
<dbReference type="OrthoDB" id="308521at2"/>
<dbReference type="InterPro" id="IPR008792">
    <property type="entry name" value="PQQD"/>
</dbReference>
<dbReference type="RefSeq" id="WP_138211089.1">
    <property type="nucleotide sequence ID" value="NZ_CBCRUQ010000006.1"/>
</dbReference>
<dbReference type="Proteomes" id="UP000308489">
    <property type="component" value="Chromosome 1"/>
</dbReference>
<organism evidence="1 2">
    <name type="scientific">Hathewaya histolytica</name>
    <name type="common">Clostridium histolyticum</name>
    <dbReference type="NCBI Taxonomy" id="1498"/>
    <lineage>
        <taxon>Bacteria</taxon>
        <taxon>Bacillati</taxon>
        <taxon>Bacillota</taxon>
        <taxon>Clostridia</taxon>
        <taxon>Eubacteriales</taxon>
        <taxon>Clostridiaceae</taxon>
        <taxon>Hathewaya</taxon>
    </lineage>
</organism>
<name>A0A4U9RTX1_HATHI</name>
<dbReference type="Pfam" id="PF05402">
    <property type="entry name" value="PqqD"/>
    <property type="match status" value="1"/>
</dbReference>
<reference evidence="1 2" key="1">
    <citation type="submission" date="2019-05" db="EMBL/GenBank/DDBJ databases">
        <authorList>
            <consortium name="Pathogen Informatics"/>
        </authorList>
    </citation>
    <scope>NUCLEOTIDE SEQUENCE [LARGE SCALE GENOMIC DNA]</scope>
    <source>
        <strain evidence="1 2">NCTC503</strain>
    </source>
</reference>
<dbReference type="KEGG" id="hhw:NCTC503_02595"/>
<keyword evidence="2" id="KW-1185">Reference proteome</keyword>
<sequence>MKKEEDKNFLFYIPIKKYNNYEIKNNKVFLVFHHDKILEKIMRWLVKKPYKSDIELDTIGSFIWINIDGESTVYDLGEKLKNEFGDKCNPIYDRLILYLRYLYKRGWIGLKEMEEK</sequence>
<dbReference type="InterPro" id="IPR041881">
    <property type="entry name" value="PqqD_sf"/>
</dbReference>
<protein>
    <submittedName>
        <fullName evidence="1">SynChlorMet cassette protein ScmD</fullName>
    </submittedName>
</protein>
<gene>
    <name evidence="1" type="ORF">NCTC503_02595</name>
</gene>
<evidence type="ECO:0000313" key="2">
    <source>
        <dbReference type="Proteomes" id="UP000308489"/>
    </source>
</evidence>